<name>A0ABU0LER2_XANAG</name>
<dbReference type="InterPro" id="IPR021698">
    <property type="entry name" value="DUF3280"/>
</dbReference>
<evidence type="ECO:0000313" key="2">
    <source>
        <dbReference type="EMBL" id="MDQ0505625.1"/>
    </source>
</evidence>
<proteinExistence type="predicted"/>
<evidence type="ECO:0008006" key="4">
    <source>
        <dbReference type="Google" id="ProtNLM"/>
    </source>
</evidence>
<feature type="chain" id="PRO_5045999242" description="DUF2380 domain-containing protein" evidence="1">
    <location>
        <begin position="23"/>
        <end position="173"/>
    </location>
</feature>
<evidence type="ECO:0000256" key="1">
    <source>
        <dbReference type="SAM" id="SignalP"/>
    </source>
</evidence>
<dbReference type="Proteomes" id="UP001241747">
    <property type="component" value="Unassembled WGS sequence"/>
</dbReference>
<dbReference type="Pfam" id="PF11684">
    <property type="entry name" value="DUF3280"/>
    <property type="match status" value="1"/>
</dbReference>
<protein>
    <recommendedName>
        <fullName evidence="4">DUF2380 domain-containing protein</fullName>
    </recommendedName>
</protein>
<feature type="signal peptide" evidence="1">
    <location>
        <begin position="1"/>
        <end position="22"/>
    </location>
</feature>
<gene>
    <name evidence="2" type="ORF">QOZ94_002425</name>
</gene>
<sequence>MKKSVFLAATALFVLSPAVVSAAPVKTALFGFEFFDDTLDTRPQVLAEQAERLKRINGELEALLAQSGDMTLVDLAPEAARIADLAPFYKCNGCEREIARDAGARLEVVGVIRKISNLILSFVLEVRETGEDGRVLRAGQVDIRGNTDESWLRGVRYLVKNRILAPGQPPLDP</sequence>
<evidence type="ECO:0000313" key="3">
    <source>
        <dbReference type="Proteomes" id="UP001241747"/>
    </source>
</evidence>
<dbReference type="RefSeq" id="WP_237346389.1">
    <property type="nucleotide sequence ID" value="NZ_JABWGX010000018.1"/>
</dbReference>
<reference evidence="2 3" key="1">
    <citation type="submission" date="2023-07" db="EMBL/GenBank/DDBJ databases">
        <title>Genomic Encyclopedia of Type Strains, Phase IV (KMG-IV): sequencing the most valuable type-strain genomes for metagenomic binning, comparative biology and taxonomic classification.</title>
        <authorList>
            <person name="Goeker M."/>
        </authorList>
    </citation>
    <scope>NUCLEOTIDE SEQUENCE [LARGE SCALE GENOMIC DNA]</scope>
    <source>
        <strain evidence="2 3">DSM 3770</strain>
    </source>
</reference>
<comment type="caution">
    <text evidence="2">The sequence shown here is derived from an EMBL/GenBank/DDBJ whole genome shotgun (WGS) entry which is preliminary data.</text>
</comment>
<keyword evidence="1" id="KW-0732">Signal</keyword>
<keyword evidence="3" id="KW-1185">Reference proteome</keyword>
<dbReference type="EMBL" id="JAUSVY010000005">
    <property type="protein sequence ID" value="MDQ0505625.1"/>
    <property type="molecule type" value="Genomic_DNA"/>
</dbReference>
<accession>A0ABU0LER2</accession>
<organism evidence="2 3">
    <name type="scientific">Xanthobacter agilis</name>
    <dbReference type="NCBI Taxonomy" id="47492"/>
    <lineage>
        <taxon>Bacteria</taxon>
        <taxon>Pseudomonadati</taxon>
        <taxon>Pseudomonadota</taxon>
        <taxon>Alphaproteobacteria</taxon>
        <taxon>Hyphomicrobiales</taxon>
        <taxon>Xanthobacteraceae</taxon>
        <taxon>Xanthobacter</taxon>
    </lineage>
</organism>